<protein>
    <recommendedName>
        <fullName evidence="4">Outer membrane protein</fullName>
    </recommendedName>
</protein>
<gene>
    <name evidence="2" type="ORF">MW290_09195</name>
</gene>
<dbReference type="Proteomes" id="UP001056201">
    <property type="component" value="Chromosome 1"/>
</dbReference>
<reference evidence="2" key="1">
    <citation type="submission" date="2022-05" db="EMBL/GenBank/DDBJ databases">
        <title>An RpoN-dependent PEP-CTERM gene is involved in floc formation of an Aquincola tertiaricarbonis strain.</title>
        <authorList>
            <person name="Qiu D."/>
            <person name="Xia M."/>
        </authorList>
    </citation>
    <scope>NUCLEOTIDE SEQUENCE</scope>
    <source>
        <strain evidence="2">RN12</strain>
    </source>
</reference>
<organism evidence="2 3">
    <name type="scientific">Aquincola tertiaricarbonis</name>
    <dbReference type="NCBI Taxonomy" id="391953"/>
    <lineage>
        <taxon>Bacteria</taxon>
        <taxon>Pseudomonadati</taxon>
        <taxon>Pseudomonadota</taxon>
        <taxon>Betaproteobacteria</taxon>
        <taxon>Burkholderiales</taxon>
        <taxon>Sphaerotilaceae</taxon>
        <taxon>Aquincola</taxon>
    </lineage>
</organism>
<feature type="chain" id="PRO_5045582674" description="Outer membrane protein" evidence="1">
    <location>
        <begin position="23"/>
        <end position="217"/>
    </location>
</feature>
<evidence type="ECO:0000313" key="3">
    <source>
        <dbReference type="Proteomes" id="UP001056201"/>
    </source>
</evidence>
<evidence type="ECO:0000256" key="1">
    <source>
        <dbReference type="SAM" id="SignalP"/>
    </source>
</evidence>
<dbReference type="RefSeq" id="WP_250194371.1">
    <property type="nucleotide sequence ID" value="NZ_CP097635.1"/>
</dbReference>
<accession>A0ABY4RZ23</accession>
<dbReference type="Gene3D" id="2.40.160.170">
    <property type="match status" value="1"/>
</dbReference>
<keyword evidence="1" id="KW-0732">Signal</keyword>
<evidence type="ECO:0008006" key="4">
    <source>
        <dbReference type="Google" id="ProtNLM"/>
    </source>
</evidence>
<sequence length="217" mass="23563">MKPLLATTFAALTLGSATAAHAGDLYLGAGLPGLTLGYAHPLDDRFTLRADVSTLGRLDWDRSKSGVDYDGRVQVDRLAFFGDWYVHRNFRLTAGLTVNEARARLTGRADGATITIGDRTYVAGPDDRLDVRVKYPTVMPYLGIGFGKPPQAVGGWGVMVDLGLAFGKPKVTGQVRGPLLSNTVAQEDVDRELDDIRDDVERLRGIPQIGVSVIYRF</sequence>
<feature type="signal peptide" evidence="1">
    <location>
        <begin position="1"/>
        <end position="22"/>
    </location>
</feature>
<evidence type="ECO:0000313" key="2">
    <source>
        <dbReference type="EMBL" id="URI06106.1"/>
    </source>
</evidence>
<keyword evidence="3" id="KW-1185">Reference proteome</keyword>
<name>A0ABY4RZ23_AQUTE</name>
<proteinExistence type="predicted"/>
<dbReference type="EMBL" id="CP097635">
    <property type="protein sequence ID" value="URI06106.1"/>
    <property type="molecule type" value="Genomic_DNA"/>
</dbReference>